<dbReference type="WBParaSite" id="HPBE_0000075801-mRNA-1">
    <property type="protein sequence ID" value="HPBE_0000075801-mRNA-1"/>
    <property type="gene ID" value="HPBE_0000075801"/>
</dbReference>
<feature type="compositionally biased region" description="Low complexity" evidence="1">
    <location>
        <begin position="76"/>
        <end position="87"/>
    </location>
</feature>
<evidence type="ECO:0000256" key="1">
    <source>
        <dbReference type="SAM" id="MobiDB-lite"/>
    </source>
</evidence>
<feature type="compositionally biased region" description="Acidic residues" evidence="1">
    <location>
        <begin position="54"/>
        <end position="75"/>
    </location>
</feature>
<organism evidence="2 3">
    <name type="scientific">Heligmosomoides polygyrus</name>
    <name type="common">Parasitic roundworm</name>
    <dbReference type="NCBI Taxonomy" id="6339"/>
    <lineage>
        <taxon>Eukaryota</taxon>
        <taxon>Metazoa</taxon>
        <taxon>Ecdysozoa</taxon>
        <taxon>Nematoda</taxon>
        <taxon>Chromadorea</taxon>
        <taxon>Rhabditida</taxon>
        <taxon>Rhabditina</taxon>
        <taxon>Rhabditomorpha</taxon>
        <taxon>Strongyloidea</taxon>
        <taxon>Heligmosomidae</taxon>
        <taxon>Heligmosomoides</taxon>
    </lineage>
</organism>
<name>A0A183F3L6_HELPZ</name>
<dbReference type="Proteomes" id="UP000050761">
    <property type="component" value="Unassembled WGS sequence"/>
</dbReference>
<dbReference type="AlphaFoldDB" id="A0A183F3L6"/>
<reference evidence="3" key="1">
    <citation type="submission" date="2019-09" db="UniProtKB">
        <authorList>
            <consortium name="WormBaseParasite"/>
        </authorList>
    </citation>
    <scope>IDENTIFICATION</scope>
</reference>
<protein>
    <submittedName>
        <fullName evidence="3">BESS domain-containing protein</fullName>
    </submittedName>
</protein>
<accession>A0A183F3L6</accession>
<feature type="region of interest" description="Disordered" evidence="1">
    <location>
        <begin position="49"/>
        <end position="146"/>
    </location>
</feature>
<evidence type="ECO:0000313" key="3">
    <source>
        <dbReference type="WBParaSite" id="HPBE_0000075801-mRNA-1"/>
    </source>
</evidence>
<feature type="compositionally biased region" description="Polar residues" evidence="1">
    <location>
        <begin position="98"/>
        <end position="110"/>
    </location>
</feature>
<evidence type="ECO:0000313" key="2">
    <source>
        <dbReference type="Proteomes" id="UP000050761"/>
    </source>
</evidence>
<proteinExistence type="predicted"/>
<keyword evidence="2" id="KW-1185">Reference proteome</keyword>
<sequence length="188" mass="21547">LRRVWNNLLVYWKKIHHYSRKPAGKIWPFEKPLRFIVRRYGVRYQPSKLRATAEEDGDDESCEENETDDVFDADDWLASLSADSEALTRGTDPEVEASGSSSLDRTTAQDNVPDAPVKEESREEPEPDPDSTTSSGEDQRLQKQKSLALDKFDKYAAFLASTLRDMPEEESKKKMKEIMLVLLEDVYA</sequence>